<proteinExistence type="predicted"/>
<dbReference type="SMART" id="SM00148">
    <property type="entry name" value="PLCXc"/>
    <property type="match status" value="1"/>
</dbReference>
<keyword evidence="4" id="KW-1185">Reference proteome</keyword>
<dbReference type="OrthoDB" id="1046782at2759"/>
<comment type="caution">
    <text evidence="3">The sequence shown here is derived from an EMBL/GenBank/DDBJ whole genome shotgun (WGS) entry which is preliminary data.</text>
</comment>
<dbReference type="InterPro" id="IPR051057">
    <property type="entry name" value="PI-PLC_domain"/>
</dbReference>
<name>A0A834XZP9_APHGI</name>
<dbReference type="PANTHER" id="PTHR13593:SF103">
    <property type="entry name" value="RE10370P"/>
    <property type="match status" value="1"/>
</dbReference>
<dbReference type="GO" id="GO:0008081">
    <property type="term" value="F:phosphoric diester hydrolase activity"/>
    <property type="evidence" value="ECO:0007669"/>
    <property type="project" value="InterPro"/>
</dbReference>
<dbReference type="EMBL" id="JACMRX010000003">
    <property type="protein sequence ID" value="KAF7994164.1"/>
    <property type="molecule type" value="Genomic_DNA"/>
</dbReference>
<dbReference type="InterPro" id="IPR017946">
    <property type="entry name" value="PLC-like_Pdiesterase_TIM-brl"/>
</dbReference>
<dbReference type="GO" id="GO:0006629">
    <property type="term" value="P:lipid metabolic process"/>
    <property type="evidence" value="ECO:0007669"/>
    <property type="project" value="InterPro"/>
</dbReference>
<evidence type="ECO:0000256" key="1">
    <source>
        <dbReference type="SAM" id="SignalP"/>
    </source>
</evidence>
<dbReference type="Gene3D" id="3.20.20.190">
    <property type="entry name" value="Phosphatidylinositol (PI) phosphodiesterase"/>
    <property type="match status" value="1"/>
</dbReference>
<organism evidence="3 4">
    <name type="scientific">Aphidius gifuensis</name>
    <name type="common">Parasitoid wasp</name>
    <dbReference type="NCBI Taxonomy" id="684658"/>
    <lineage>
        <taxon>Eukaryota</taxon>
        <taxon>Metazoa</taxon>
        <taxon>Ecdysozoa</taxon>
        <taxon>Arthropoda</taxon>
        <taxon>Hexapoda</taxon>
        <taxon>Insecta</taxon>
        <taxon>Pterygota</taxon>
        <taxon>Neoptera</taxon>
        <taxon>Endopterygota</taxon>
        <taxon>Hymenoptera</taxon>
        <taxon>Apocrita</taxon>
        <taxon>Ichneumonoidea</taxon>
        <taxon>Braconidae</taxon>
        <taxon>Aphidiinae</taxon>
        <taxon>Aphidius</taxon>
    </lineage>
</organism>
<feature type="signal peptide" evidence="1">
    <location>
        <begin position="1"/>
        <end position="22"/>
    </location>
</feature>
<dbReference type="CDD" id="cd08622">
    <property type="entry name" value="PI-PLCXDc_CG14945_like"/>
    <property type="match status" value="1"/>
</dbReference>
<dbReference type="SUPFAM" id="SSF51695">
    <property type="entry name" value="PLC-like phosphodiesterases"/>
    <property type="match status" value="1"/>
</dbReference>
<dbReference type="PANTHER" id="PTHR13593">
    <property type="match status" value="1"/>
</dbReference>
<dbReference type="Proteomes" id="UP000639338">
    <property type="component" value="Unassembled WGS sequence"/>
</dbReference>
<dbReference type="AlphaFoldDB" id="A0A834XZP9"/>
<accession>A0A834XZP9</accession>
<sequence>MKNKCASFIIFILTLCYCNVDSSLKPLLILILAEHPYGYYRTNIVVGRPVLPGGWDIADGATLPGTHCLKHHAALYKDNAILTSSCIGIWPTWMYDLRRQLGRLPIGTLMIPGTHNSGCYKHGDLTRRDAFQRYLLTQDRDIWTQLVHGIRYFDLRVGYYPPISHNGTRIDEIDNNHTSRFWINHDVIRINPLSNIIKDIKNFLDVARGEVVIMDFHRFPVGFEGRQGRHRKLISILHREFESLILKPSRGVDGLGPTLNQIWNSGKRLIICYNDKHTVNEYEWLWPPLTQAWGNQQTPEGLFEYLESLLMNPMKTRITQNPMWAVMAELTPRPMDVIFKPSGSLRQMADSINRNLTKLFQREWWKQTNIVATDFFLGNNIIDVAIQSNIKKSNIAQWQL</sequence>
<evidence type="ECO:0000259" key="2">
    <source>
        <dbReference type="SMART" id="SM00148"/>
    </source>
</evidence>
<reference evidence="3 4" key="1">
    <citation type="submission" date="2020-08" db="EMBL/GenBank/DDBJ databases">
        <title>Aphidius gifuensis genome sequencing and assembly.</title>
        <authorList>
            <person name="Du Z."/>
        </authorList>
    </citation>
    <scope>NUCLEOTIDE SEQUENCE [LARGE SCALE GENOMIC DNA]</scope>
    <source>
        <strain evidence="3">YNYX2018</strain>
        <tissue evidence="3">Adults</tissue>
    </source>
</reference>
<keyword evidence="1" id="KW-0732">Signal</keyword>
<evidence type="ECO:0000313" key="4">
    <source>
        <dbReference type="Proteomes" id="UP000639338"/>
    </source>
</evidence>
<feature type="chain" id="PRO_5032995837" description="Phosphatidylinositol-specific phospholipase C X domain-containing protein" evidence="1">
    <location>
        <begin position="23"/>
        <end position="400"/>
    </location>
</feature>
<protein>
    <recommendedName>
        <fullName evidence="2">Phosphatidylinositol-specific phospholipase C X domain-containing protein</fullName>
    </recommendedName>
</protein>
<feature type="domain" description="Phosphatidylinositol-specific phospholipase C X" evidence="2">
    <location>
        <begin position="100"/>
        <end position="267"/>
    </location>
</feature>
<dbReference type="PROSITE" id="PS50007">
    <property type="entry name" value="PIPLC_X_DOMAIN"/>
    <property type="match status" value="1"/>
</dbReference>
<dbReference type="InterPro" id="IPR000909">
    <property type="entry name" value="PLipase_C_PInositol-sp_X_dom"/>
</dbReference>
<gene>
    <name evidence="3" type="ORF">HCN44_011433</name>
</gene>
<evidence type="ECO:0000313" key="3">
    <source>
        <dbReference type="EMBL" id="KAF7994164.1"/>
    </source>
</evidence>